<dbReference type="Gene3D" id="1.10.357.10">
    <property type="entry name" value="Tetracycline Repressor, domain 2"/>
    <property type="match status" value="1"/>
</dbReference>
<organism evidence="1 2">
    <name type="scientific">Methylobacterium adhaesivum</name>
    <dbReference type="NCBI Taxonomy" id="333297"/>
    <lineage>
        <taxon>Bacteria</taxon>
        <taxon>Pseudomonadati</taxon>
        <taxon>Pseudomonadota</taxon>
        <taxon>Alphaproteobacteria</taxon>
        <taxon>Hyphomicrobiales</taxon>
        <taxon>Methylobacteriaceae</taxon>
        <taxon>Methylobacterium</taxon>
    </lineage>
</organism>
<accession>A0ABT8BM23</accession>
<dbReference type="RefSeq" id="WP_238226719.1">
    <property type="nucleotide sequence ID" value="NZ_BPQD01000020.1"/>
</dbReference>
<name>A0ABT8BM23_9HYPH</name>
<reference evidence="2" key="1">
    <citation type="journal article" date="2019" name="Int. J. Syst. Evol. Microbiol.">
        <title>The Global Catalogue of Microorganisms (GCM) 10K type strain sequencing project: providing services to taxonomists for standard genome sequencing and annotation.</title>
        <authorList>
            <consortium name="The Broad Institute Genomics Platform"/>
            <consortium name="The Broad Institute Genome Sequencing Center for Infectious Disease"/>
            <person name="Wu L."/>
            <person name="Ma J."/>
        </authorList>
    </citation>
    <scope>NUCLEOTIDE SEQUENCE [LARGE SCALE GENOMIC DNA]</scope>
    <source>
        <strain evidence="2">CECT 7069</strain>
    </source>
</reference>
<dbReference type="EMBL" id="JAUFPX010000017">
    <property type="protein sequence ID" value="MDN3592268.1"/>
    <property type="molecule type" value="Genomic_DNA"/>
</dbReference>
<proteinExistence type="predicted"/>
<evidence type="ECO:0000313" key="1">
    <source>
        <dbReference type="EMBL" id="MDN3592268.1"/>
    </source>
</evidence>
<keyword evidence="2" id="KW-1185">Reference proteome</keyword>
<evidence type="ECO:0000313" key="2">
    <source>
        <dbReference type="Proteomes" id="UP001224644"/>
    </source>
</evidence>
<comment type="caution">
    <text evidence="1">The sequence shown here is derived from an EMBL/GenBank/DDBJ whole genome shotgun (WGS) entry which is preliminary data.</text>
</comment>
<gene>
    <name evidence="1" type="ORF">QWZ12_16870</name>
</gene>
<dbReference type="Proteomes" id="UP001224644">
    <property type="component" value="Unassembled WGS sequence"/>
</dbReference>
<sequence length="199" mass="22577">MNLRPRMDIQRREIAEIVGVTPALINYYFPDKWTLLEAAAYPFVTELVTNITSTLNSPSTDTIKFQEIVSIYLAFHEKSGFALYYYIISSKRLRKRENLSAIQSCRNEVYGLIKQIIPINAPPEQTVETVHAMLWSVCECLGRLPPRQRGPDLVDDTVSANVRAYRPLVLDLFSHGVLNLSSYPRFSARRSPARAASIA</sequence>
<dbReference type="SUPFAM" id="SSF46689">
    <property type="entry name" value="Homeodomain-like"/>
    <property type="match status" value="1"/>
</dbReference>
<dbReference type="InterPro" id="IPR009057">
    <property type="entry name" value="Homeodomain-like_sf"/>
</dbReference>
<protein>
    <submittedName>
        <fullName evidence="1">TetR/AcrR family transcriptional regulator</fullName>
    </submittedName>
</protein>